<dbReference type="Pfam" id="PF13174">
    <property type="entry name" value="TPR_6"/>
    <property type="match status" value="1"/>
</dbReference>
<evidence type="ECO:0000259" key="4">
    <source>
        <dbReference type="Pfam" id="PF03118"/>
    </source>
</evidence>
<gene>
    <name evidence="5" type="primary">rpoA_2</name>
    <name evidence="5" type="ORF">Pan216_36600</name>
</gene>
<dbReference type="SUPFAM" id="SSF48452">
    <property type="entry name" value="TPR-like"/>
    <property type="match status" value="1"/>
</dbReference>
<dbReference type="KEGG" id="knv:Pan216_36600"/>
<protein>
    <submittedName>
        <fullName evidence="5">DNA-directed RNA polymerase subunit alpha</fullName>
        <ecNumber evidence="5">2.7.7.6</ecNumber>
    </submittedName>
</protein>
<dbReference type="Gene3D" id="1.25.40.10">
    <property type="entry name" value="Tetratricopeptide repeat domain"/>
    <property type="match status" value="1"/>
</dbReference>
<dbReference type="Pfam" id="PF13181">
    <property type="entry name" value="TPR_8"/>
    <property type="match status" value="2"/>
</dbReference>
<dbReference type="SMART" id="SM00028">
    <property type="entry name" value="TPR"/>
    <property type="match status" value="4"/>
</dbReference>
<evidence type="ECO:0000256" key="1">
    <source>
        <dbReference type="ARBA" id="ARBA00022737"/>
    </source>
</evidence>
<keyword evidence="5" id="KW-0808">Transferase</keyword>
<organism evidence="5 6">
    <name type="scientific">Kolteria novifilia</name>
    <dbReference type="NCBI Taxonomy" id="2527975"/>
    <lineage>
        <taxon>Bacteria</taxon>
        <taxon>Pseudomonadati</taxon>
        <taxon>Planctomycetota</taxon>
        <taxon>Planctomycetia</taxon>
        <taxon>Kolteriales</taxon>
        <taxon>Kolteriaceae</taxon>
        <taxon>Kolteria</taxon>
    </lineage>
</organism>
<dbReference type="GO" id="GO:0000428">
    <property type="term" value="C:DNA-directed RNA polymerase complex"/>
    <property type="evidence" value="ECO:0007669"/>
    <property type="project" value="UniProtKB-KW"/>
</dbReference>
<name>A0A518B733_9BACT</name>
<dbReference type="GO" id="GO:0003677">
    <property type="term" value="F:DNA binding"/>
    <property type="evidence" value="ECO:0007669"/>
    <property type="project" value="InterPro"/>
</dbReference>
<evidence type="ECO:0000313" key="6">
    <source>
        <dbReference type="Proteomes" id="UP000317093"/>
    </source>
</evidence>
<feature type="domain" description="RNA polymerase alpha subunit C-terminal" evidence="4">
    <location>
        <begin position="286"/>
        <end position="346"/>
    </location>
</feature>
<dbReference type="PANTHER" id="PTHR44943">
    <property type="entry name" value="CELLULOSE SYNTHASE OPERON PROTEIN C"/>
    <property type="match status" value="1"/>
</dbReference>
<keyword evidence="1" id="KW-0677">Repeat</keyword>
<dbReference type="AlphaFoldDB" id="A0A518B733"/>
<feature type="domain" description="RNA polymerase alpha subunit C-terminal" evidence="4">
    <location>
        <begin position="375"/>
        <end position="436"/>
    </location>
</feature>
<evidence type="ECO:0000313" key="5">
    <source>
        <dbReference type="EMBL" id="QDU62790.1"/>
    </source>
</evidence>
<proteinExistence type="predicted"/>
<sequence>MSELPLINLTALLLEREDMDAGVVQQLRTALAESPKQYQSLKDAVAAIERNLADGKGDRERQLLKAGVCQYFLGRMERAATHLSEVKGPLGQYYFGLALNELARYADAIKALDSAGKAGYAQTEVQLHKAAALRGTGKYEEALALLESLEDYVKGTAEYLFQYGSLLQALGRDQESIPYFEKAVESDAMHGGALFQLAFANDRNGNDEEAISLYERCLQVPPARVGTLVNLGILYEDVGDFENATFCYEQVLRVYPDHSRARLFLRDSMASRMEGFDEDAERRSDRYNAVLDIPVTDFELSVRSRNCLEKMNIRRLGDLIRCTEQQLLASKNFGETSLTEIKQMLTVKGLRLGQAAEQTPKRTHPSFNPDDYGPQQQAHFERPISDLNLSVRARKCMNRLGIGTIGDLMSHTGDELLECKNFGVTSLTEVREKLTELGLRLRGD</sequence>
<dbReference type="EC" id="2.7.7.6" evidence="5"/>
<keyword evidence="6" id="KW-1185">Reference proteome</keyword>
<dbReference type="RefSeq" id="WP_145259785.1">
    <property type="nucleotide sequence ID" value="NZ_CP036279.1"/>
</dbReference>
<reference evidence="5 6" key="1">
    <citation type="submission" date="2019-02" db="EMBL/GenBank/DDBJ databases">
        <title>Deep-cultivation of Planctomycetes and their phenomic and genomic characterization uncovers novel biology.</title>
        <authorList>
            <person name="Wiegand S."/>
            <person name="Jogler M."/>
            <person name="Boedeker C."/>
            <person name="Pinto D."/>
            <person name="Vollmers J."/>
            <person name="Rivas-Marin E."/>
            <person name="Kohn T."/>
            <person name="Peeters S.H."/>
            <person name="Heuer A."/>
            <person name="Rast P."/>
            <person name="Oberbeckmann S."/>
            <person name="Bunk B."/>
            <person name="Jeske O."/>
            <person name="Meyerdierks A."/>
            <person name="Storesund J.E."/>
            <person name="Kallscheuer N."/>
            <person name="Luecker S."/>
            <person name="Lage O.M."/>
            <person name="Pohl T."/>
            <person name="Merkel B.J."/>
            <person name="Hornburger P."/>
            <person name="Mueller R.-W."/>
            <person name="Bruemmer F."/>
            <person name="Labrenz M."/>
            <person name="Spormann A.M."/>
            <person name="Op den Camp H."/>
            <person name="Overmann J."/>
            <person name="Amann R."/>
            <person name="Jetten M.S.M."/>
            <person name="Mascher T."/>
            <person name="Medema M.H."/>
            <person name="Devos D.P."/>
            <person name="Kaster A.-K."/>
            <person name="Ovreas L."/>
            <person name="Rohde M."/>
            <person name="Galperin M.Y."/>
            <person name="Jogler C."/>
        </authorList>
    </citation>
    <scope>NUCLEOTIDE SEQUENCE [LARGE SCALE GENOMIC DNA]</scope>
    <source>
        <strain evidence="5 6">Pan216</strain>
    </source>
</reference>
<dbReference type="InterPro" id="IPR051685">
    <property type="entry name" value="Ycf3/AcsC/BcsC/TPR_MFPF"/>
</dbReference>
<keyword evidence="2 3" id="KW-0802">TPR repeat</keyword>
<feature type="repeat" description="TPR" evidence="3">
    <location>
        <begin position="157"/>
        <end position="190"/>
    </location>
</feature>
<feature type="repeat" description="TPR" evidence="3">
    <location>
        <begin position="225"/>
        <end position="258"/>
    </location>
</feature>
<keyword evidence="5" id="KW-0804">Transcription</keyword>
<dbReference type="OrthoDB" id="228958at2"/>
<dbReference type="SUPFAM" id="SSF47789">
    <property type="entry name" value="C-terminal domain of RNA polymerase alpha subunit"/>
    <property type="match status" value="2"/>
</dbReference>
<dbReference type="Proteomes" id="UP000317093">
    <property type="component" value="Chromosome"/>
</dbReference>
<dbReference type="EMBL" id="CP036279">
    <property type="protein sequence ID" value="QDU62790.1"/>
    <property type="molecule type" value="Genomic_DNA"/>
</dbReference>
<keyword evidence="5" id="KW-0548">Nucleotidyltransferase</keyword>
<accession>A0A518B733</accession>
<dbReference type="PROSITE" id="PS50005">
    <property type="entry name" value="TPR"/>
    <property type="match status" value="2"/>
</dbReference>
<dbReference type="InterPro" id="IPR019734">
    <property type="entry name" value="TPR_rpt"/>
</dbReference>
<dbReference type="GO" id="GO:0006351">
    <property type="term" value="P:DNA-templated transcription"/>
    <property type="evidence" value="ECO:0007669"/>
    <property type="project" value="InterPro"/>
</dbReference>
<evidence type="ECO:0000256" key="2">
    <source>
        <dbReference type="ARBA" id="ARBA00022803"/>
    </source>
</evidence>
<evidence type="ECO:0000256" key="3">
    <source>
        <dbReference type="PROSITE-ProRule" id="PRU00339"/>
    </source>
</evidence>
<dbReference type="Pfam" id="PF03118">
    <property type="entry name" value="RNA_pol_A_CTD"/>
    <property type="match status" value="2"/>
</dbReference>
<dbReference type="PANTHER" id="PTHR44943:SF8">
    <property type="entry name" value="TPR REPEAT-CONTAINING PROTEIN MJ0263"/>
    <property type="match status" value="1"/>
</dbReference>
<keyword evidence="5" id="KW-0240">DNA-directed RNA polymerase</keyword>
<dbReference type="GO" id="GO:0003899">
    <property type="term" value="F:DNA-directed RNA polymerase activity"/>
    <property type="evidence" value="ECO:0007669"/>
    <property type="project" value="UniProtKB-EC"/>
</dbReference>
<dbReference type="InterPro" id="IPR011990">
    <property type="entry name" value="TPR-like_helical_dom_sf"/>
</dbReference>
<dbReference type="Gene3D" id="1.10.150.20">
    <property type="entry name" value="5' to 3' exonuclease, C-terminal subdomain"/>
    <property type="match status" value="2"/>
</dbReference>
<dbReference type="InterPro" id="IPR011260">
    <property type="entry name" value="RNAP_asu_C"/>
</dbReference>